<dbReference type="Pfam" id="PF07978">
    <property type="entry name" value="NIPSNAP"/>
    <property type="match status" value="1"/>
</dbReference>
<feature type="domain" description="NIPSNAP" evidence="1">
    <location>
        <begin position="14"/>
        <end position="115"/>
    </location>
</feature>
<gene>
    <name evidence="2" type="ORF">C7I84_02690</name>
</gene>
<dbReference type="InterPro" id="IPR012577">
    <property type="entry name" value="NIPSNAP"/>
</dbReference>
<comment type="caution">
    <text evidence="2">The sequence shown here is derived from an EMBL/GenBank/DDBJ whole genome shotgun (WGS) entry which is preliminary data.</text>
</comment>
<name>A0A2P7SS19_9HYPH</name>
<dbReference type="RefSeq" id="WP_106770611.1">
    <property type="nucleotide sequence ID" value="NZ_PXYK01000002.1"/>
</dbReference>
<organism evidence="2 3">
    <name type="scientific">Kumtagia ephedrae</name>
    <dbReference type="NCBI Taxonomy" id="2116701"/>
    <lineage>
        <taxon>Bacteria</taxon>
        <taxon>Pseudomonadati</taxon>
        <taxon>Pseudomonadota</taxon>
        <taxon>Alphaproteobacteria</taxon>
        <taxon>Hyphomicrobiales</taxon>
        <taxon>Phyllobacteriaceae</taxon>
        <taxon>Kumtagia</taxon>
    </lineage>
</organism>
<proteinExistence type="predicted"/>
<evidence type="ECO:0000313" key="2">
    <source>
        <dbReference type="EMBL" id="PSJ65271.1"/>
    </source>
</evidence>
<keyword evidence="3" id="KW-1185">Reference proteome</keyword>
<dbReference type="OrthoDB" id="9812037at2"/>
<evidence type="ECO:0000259" key="1">
    <source>
        <dbReference type="Pfam" id="PF07978"/>
    </source>
</evidence>
<dbReference type="AlphaFoldDB" id="A0A2P7SS19"/>
<accession>A0A2P7SS19</accession>
<reference evidence="2 3" key="1">
    <citation type="submission" date="2018-03" db="EMBL/GenBank/DDBJ databases">
        <title>The draft genome of Mesorhizobium sp. 6GN-30.</title>
        <authorList>
            <person name="Liu L."/>
            <person name="Li L."/>
            <person name="Wang T."/>
            <person name="Zhang X."/>
            <person name="Liang L."/>
        </authorList>
    </citation>
    <scope>NUCLEOTIDE SEQUENCE [LARGE SCALE GENOMIC DNA]</scope>
    <source>
        <strain evidence="2 3">6GN30</strain>
    </source>
</reference>
<sequence>MSRLAPPLTIDSYYELRLYQMIPGRMPDFHKLMSEDVPPLFSRNGIPAPLAFWEGYAGPLAPLYAYILHWRDLDDRMSAWKRFYADPDWIAKMGANYGGQQRVERSHVFILRPSPVWERFREADSREPVGGVHELRFHDVLNQDPNLAHQSLAEHDLPFLRARGARVLGVFATWFGTHMNQAVTVLAWPDAESCRQANFAHQIDPGLLEVRDGERRRYGRPLLRGTDIHILQPIGYGMARANLAPA</sequence>
<dbReference type="Proteomes" id="UP000241229">
    <property type="component" value="Unassembled WGS sequence"/>
</dbReference>
<dbReference type="EMBL" id="PXYK01000002">
    <property type="protein sequence ID" value="PSJ65271.1"/>
    <property type="molecule type" value="Genomic_DNA"/>
</dbReference>
<protein>
    <recommendedName>
        <fullName evidence="1">NIPSNAP domain-containing protein</fullName>
    </recommendedName>
</protein>
<dbReference type="SUPFAM" id="SSF54909">
    <property type="entry name" value="Dimeric alpha+beta barrel"/>
    <property type="match status" value="2"/>
</dbReference>
<evidence type="ECO:0000313" key="3">
    <source>
        <dbReference type="Proteomes" id="UP000241229"/>
    </source>
</evidence>
<dbReference type="InterPro" id="IPR011008">
    <property type="entry name" value="Dimeric_a/b-barrel"/>
</dbReference>
<dbReference type="Gene3D" id="3.30.70.100">
    <property type="match status" value="2"/>
</dbReference>